<dbReference type="AlphaFoldDB" id="A0A2M6Z1R7"/>
<evidence type="ECO:0000313" key="3">
    <source>
        <dbReference type="Proteomes" id="UP000228777"/>
    </source>
</evidence>
<keyword evidence="1" id="KW-1133">Transmembrane helix</keyword>
<gene>
    <name evidence="2" type="ORF">COS93_02750</name>
</gene>
<feature type="transmembrane region" description="Helical" evidence="1">
    <location>
        <begin position="27"/>
        <end position="47"/>
    </location>
</feature>
<dbReference type="EMBL" id="PEWP01000057">
    <property type="protein sequence ID" value="PIU46333.1"/>
    <property type="molecule type" value="Genomic_DNA"/>
</dbReference>
<accession>A0A2M6Z1R7</accession>
<protein>
    <recommendedName>
        <fullName evidence="4">DUF4129 domain-containing protein</fullName>
    </recommendedName>
</protein>
<keyword evidence="1" id="KW-0472">Membrane</keyword>
<organism evidence="2 3">
    <name type="scientific">bacterium (Candidatus Gribaldobacteria) CG07_land_8_20_14_0_80_33_18</name>
    <dbReference type="NCBI Taxonomy" id="2014272"/>
    <lineage>
        <taxon>Bacteria</taxon>
        <taxon>Candidatus Gribaldobacteria</taxon>
    </lineage>
</organism>
<evidence type="ECO:0000313" key="2">
    <source>
        <dbReference type="EMBL" id="PIU46333.1"/>
    </source>
</evidence>
<comment type="caution">
    <text evidence="2">The sequence shown here is derived from an EMBL/GenBank/DDBJ whole genome shotgun (WGS) entry which is preliminary data.</text>
</comment>
<reference evidence="3" key="1">
    <citation type="submission" date="2017-09" db="EMBL/GenBank/DDBJ databases">
        <title>Depth-based differentiation of microbial function through sediment-hosted aquifers and enrichment of novel symbionts in the deep terrestrial subsurface.</title>
        <authorList>
            <person name="Probst A.J."/>
            <person name="Ladd B."/>
            <person name="Jarett J.K."/>
            <person name="Geller-Mcgrath D.E."/>
            <person name="Sieber C.M.K."/>
            <person name="Emerson J.B."/>
            <person name="Anantharaman K."/>
            <person name="Thomas B.C."/>
            <person name="Malmstrom R."/>
            <person name="Stieglmeier M."/>
            <person name="Klingl A."/>
            <person name="Woyke T."/>
            <person name="Ryan C.M."/>
            <person name="Banfield J.F."/>
        </authorList>
    </citation>
    <scope>NUCLEOTIDE SEQUENCE [LARGE SCALE GENOMIC DNA]</scope>
</reference>
<name>A0A2M6Z1R7_9BACT</name>
<keyword evidence="1" id="KW-0812">Transmembrane</keyword>
<evidence type="ECO:0000256" key="1">
    <source>
        <dbReference type="SAM" id="Phobius"/>
    </source>
</evidence>
<evidence type="ECO:0008006" key="4">
    <source>
        <dbReference type="Google" id="ProtNLM"/>
    </source>
</evidence>
<sequence length="179" mass="21090">MSSLINFLKEFYNLIASPQFQEKLLPIKIVFGIFLAIFISIIVFILLKSDFLVQMWGSWALLAKNIFVPKNELEKKNFKKWQKIKKRLEKNMEAEYKLAAIEAYEMLDKNFKKMGYQGESLEERVRKFTPEEVSNLEEVLKSIQICADIIHDPDYKLSKEKAQEIIANFEKVLIDLEVF</sequence>
<dbReference type="Proteomes" id="UP000228777">
    <property type="component" value="Unassembled WGS sequence"/>
</dbReference>
<proteinExistence type="predicted"/>